<protein>
    <recommendedName>
        <fullName evidence="1">Transcription initiation factor IIE subunit beta</fullName>
    </recommendedName>
</protein>
<evidence type="ECO:0000256" key="2">
    <source>
        <dbReference type="SAM" id="MobiDB-lite"/>
    </source>
</evidence>
<dbReference type="PROSITE" id="PS51351">
    <property type="entry name" value="TFIIE_BETA_C"/>
    <property type="match status" value="1"/>
</dbReference>
<dbReference type="OMA" id="AFKRRAM"/>
<dbReference type="SUPFAM" id="SSF46785">
    <property type="entry name" value="Winged helix' DNA-binding domain"/>
    <property type="match status" value="1"/>
</dbReference>
<dbReference type="EMBL" id="UYYA01000360">
    <property type="protein sequence ID" value="VDM53635.1"/>
    <property type="molecule type" value="Genomic_DNA"/>
</dbReference>
<organism evidence="6">
    <name type="scientific">Angiostrongylus costaricensis</name>
    <name type="common">Nematode worm</name>
    <dbReference type="NCBI Taxonomy" id="334426"/>
    <lineage>
        <taxon>Eukaryota</taxon>
        <taxon>Metazoa</taxon>
        <taxon>Ecdysozoa</taxon>
        <taxon>Nematoda</taxon>
        <taxon>Chromadorea</taxon>
        <taxon>Rhabditida</taxon>
        <taxon>Rhabditina</taxon>
        <taxon>Rhabditomorpha</taxon>
        <taxon>Strongyloidea</taxon>
        <taxon>Metastrongylidae</taxon>
        <taxon>Angiostrongylus</taxon>
    </lineage>
</organism>
<dbReference type="InterPro" id="IPR003166">
    <property type="entry name" value="TFIIE_bsu_DNA-bd"/>
</dbReference>
<evidence type="ECO:0000313" key="4">
    <source>
        <dbReference type="EMBL" id="VDM53635.1"/>
    </source>
</evidence>
<comment type="subcellular location">
    <subcellularLocation>
        <location evidence="1">Nucleus</location>
    </subcellularLocation>
</comment>
<dbReference type="PIRSF" id="PIRSF016398">
    <property type="entry name" value="TFIIE-beta"/>
    <property type="match status" value="1"/>
</dbReference>
<proteinExistence type="inferred from homology"/>
<dbReference type="STRING" id="334426.A0A0R3PDL8"/>
<dbReference type="Proteomes" id="UP000267027">
    <property type="component" value="Unassembled WGS sequence"/>
</dbReference>
<dbReference type="PANTHER" id="PTHR12716">
    <property type="entry name" value="TRANSCRIPTION INITIATION FACTOR IIE, BETA SUBUNIT"/>
    <property type="match status" value="1"/>
</dbReference>
<sequence>MDPELLRQRAAFQKQASRTVSVQQRPQIQLKRHLSQQQWPLSLQEILDELQVYDLSKRSEAWLKEALPKNPRLTYDEESKFSYKPPYKIKGKTSLVAVAKKHHEDIRGGILLSELNDCIPNGEKVLESEGYPVLETEREGDGPTFTDDRRGQALSDQIIVVPTQVNKRKDKVFFYNDQEFDIFVEEEFKQIYRKVSVDHLDEKKIEEYLQKHGIDTMKDLAPKKIGMGPLKRKTPKRRHNIKVQNQHLEGVLEDYEET</sequence>
<comment type="similarity">
    <text evidence="1">Belongs to the TFIIE beta subunit family.</text>
</comment>
<feature type="compositionally biased region" description="Basic residues" evidence="2">
    <location>
        <begin position="230"/>
        <end position="241"/>
    </location>
</feature>
<dbReference type="GO" id="GO:0003677">
    <property type="term" value="F:DNA binding"/>
    <property type="evidence" value="ECO:0007669"/>
    <property type="project" value="UniProtKB-UniRule"/>
</dbReference>
<keyword evidence="1" id="KW-0539">Nucleus</keyword>
<gene>
    <name evidence="4" type="ORF">ACOC_LOCUS2050</name>
</gene>
<dbReference type="GO" id="GO:0005673">
    <property type="term" value="C:transcription factor TFIIE complex"/>
    <property type="evidence" value="ECO:0007669"/>
    <property type="project" value="UniProtKB-UniRule"/>
</dbReference>
<evidence type="ECO:0000259" key="3">
    <source>
        <dbReference type="PROSITE" id="PS51351"/>
    </source>
</evidence>
<reference evidence="6" key="1">
    <citation type="submission" date="2017-02" db="UniProtKB">
        <authorList>
            <consortium name="WormBaseParasite"/>
        </authorList>
    </citation>
    <scope>IDENTIFICATION</scope>
</reference>
<dbReference type="OrthoDB" id="5323195at2759"/>
<dbReference type="InterPro" id="IPR036388">
    <property type="entry name" value="WH-like_DNA-bd_sf"/>
</dbReference>
<reference evidence="4 5" key="2">
    <citation type="submission" date="2018-11" db="EMBL/GenBank/DDBJ databases">
        <authorList>
            <consortium name="Pathogen Informatics"/>
        </authorList>
    </citation>
    <scope>NUCLEOTIDE SEQUENCE [LARGE SCALE GENOMIC DNA]</scope>
    <source>
        <strain evidence="4 5">Costa Rica</strain>
    </source>
</reference>
<dbReference type="Pfam" id="PF02186">
    <property type="entry name" value="TFIIE_beta"/>
    <property type="match status" value="1"/>
</dbReference>
<dbReference type="Gene3D" id="1.10.10.10">
    <property type="entry name" value="Winged helix-like DNA-binding domain superfamily/Winged helix DNA-binding domain"/>
    <property type="match status" value="1"/>
</dbReference>
<feature type="domain" description="TFIIE beta" evidence="3">
    <location>
        <begin position="9"/>
        <end position="90"/>
    </location>
</feature>
<feature type="region of interest" description="Disordered" evidence="2">
    <location>
        <begin position="222"/>
        <end position="243"/>
    </location>
</feature>
<evidence type="ECO:0000256" key="1">
    <source>
        <dbReference type="PIRNR" id="PIRNR016398"/>
    </source>
</evidence>
<dbReference type="InterPro" id="IPR036390">
    <property type="entry name" value="WH_DNA-bd_sf"/>
</dbReference>
<evidence type="ECO:0000313" key="6">
    <source>
        <dbReference type="WBParaSite" id="ACOC_0000204901-mRNA-1"/>
    </source>
</evidence>
<comment type="function">
    <text evidence="1">Recruits TFIIH to the initiation complex and stimulates the RNA polymerase II C-terminal domain kinase and DNA-dependent ATPase activities of TFIIH. Both TFIIH and TFIIE are required for promoter clearance by RNA polymerase.</text>
</comment>
<keyword evidence="1" id="KW-0804">Transcription</keyword>
<keyword evidence="1" id="KW-0238">DNA-binding</keyword>
<comment type="subunit">
    <text evidence="1">Tetramer of two alpha and two beta chains.</text>
</comment>
<accession>A0A0R3PDL8</accession>
<dbReference type="GO" id="GO:0001097">
    <property type="term" value="F:TFIIH-class transcription factor complex binding"/>
    <property type="evidence" value="ECO:0007669"/>
    <property type="project" value="TreeGrafter"/>
</dbReference>
<dbReference type="GO" id="GO:0006367">
    <property type="term" value="P:transcription initiation at RNA polymerase II promoter"/>
    <property type="evidence" value="ECO:0007669"/>
    <property type="project" value="UniProtKB-UniRule"/>
</dbReference>
<dbReference type="PANTHER" id="PTHR12716:SF8">
    <property type="entry name" value="TRANSCRIPTION INITIATION FACTOR IIE SUBUNIT BETA"/>
    <property type="match status" value="1"/>
</dbReference>
<name>A0A0R3PDL8_ANGCS</name>
<dbReference type="AlphaFoldDB" id="A0A0R3PDL8"/>
<dbReference type="InterPro" id="IPR016656">
    <property type="entry name" value="TFIIE-bsu"/>
</dbReference>
<evidence type="ECO:0000313" key="5">
    <source>
        <dbReference type="Proteomes" id="UP000267027"/>
    </source>
</evidence>
<keyword evidence="1" id="KW-0805">Transcription regulation</keyword>
<dbReference type="WBParaSite" id="ACOC_0000204901-mRNA-1">
    <property type="protein sequence ID" value="ACOC_0000204901-mRNA-1"/>
    <property type="gene ID" value="ACOC_0000204901"/>
</dbReference>
<keyword evidence="5" id="KW-1185">Reference proteome</keyword>